<feature type="binding site" evidence="2">
    <location>
        <begin position="205"/>
        <end position="212"/>
    </location>
    <ligand>
        <name>ATP</name>
        <dbReference type="ChEBI" id="CHEBI:30616"/>
    </ligand>
</feature>
<feature type="active site" evidence="1">
    <location>
        <position position="201"/>
    </location>
</feature>
<dbReference type="OrthoDB" id="9813719at2"/>
<dbReference type="Proteomes" id="UP000279994">
    <property type="component" value="Unassembled WGS sequence"/>
</dbReference>
<dbReference type="EMBL" id="RJSF01000047">
    <property type="protein sequence ID" value="RNM11724.1"/>
    <property type="molecule type" value="Genomic_DNA"/>
</dbReference>
<name>A0A3N0GGY3_9ACTN</name>
<protein>
    <submittedName>
        <fullName evidence="5">Fic family protein</fullName>
    </submittedName>
</protein>
<feature type="domain" description="Fido" evidence="4">
    <location>
        <begin position="110"/>
        <end position="258"/>
    </location>
</feature>
<reference evidence="5 6" key="1">
    <citation type="submission" date="2018-11" db="EMBL/GenBank/DDBJ databases">
        <authorList>
            <person name="Li F."/>
        </authorList>
    </citation>
    <scope>NUCLEOTIDE SEQUENCE [LARGE SCALE GENOMIC DNA]</scope>
    <source>
        <strain evidence="5 6">Gsoil 818</strain>
    </source>
</reference>
<sequence length="335" mass="37871">MARGRPSRQTIYAQLDEAIEDLRSRMGGLPSPAEAEAIWSELWHQEAHHSTALEGNTLILNEVRKLLDEGRAVGSKELKEYMEVVGYGAAAKWVYGQAMEPGDWTTGDLLSIQEVRTVHHEAMTPVWNVAPHPHATPAETPGNWRQHDIQPFPEGMTPPPFPEVDHRMTDWVNEVNKIREVDETPFPERLARIHNDFERIHPYLDGNGRTGRLLLNLLLVRLGYPPAIVFKNERERYLKAMRKADRGEYGPLGELIARAVTNNLYRFVVPAVAGPARLVPLASLVDPKNGVTATSLRAAAERGRLRAQKSENGTWLSSKNWLAEYERNKHRRVKG</sequence>
<evidence type="ECO:0000256" key="1">
    <source>
        <dbReference type="PIRSR" id="PIRSR640198-1"/>
    </source>
</evidence>
<evidence type="ECO:0000256" key="2">
    <source>
        <dbReference type="PIRSR" id="PIRSR640198-2"/>
    </source>
</evidence>
<dbReference type="PANTHER" id="PTHR13504:SF38">
    <property type="entry name" value="FIDO DOMAIN-CONTAINING PROTEIN"/>
    <property type="match status" value="1"/>
</dbReference>
<keyword evidence="2" id="KW-0067">ATP-binding</keyword>
<evidence type="ECO:0000313" key="5">
    <source>
        <dbReference type="EMBL" id="RNM11724.1"/>
    </source>
</evidence>
<comment type="caution">
    <text evidence="5">The sequence shown here is derived from an EMBL/GenBank/DDBJ whole genome shotgun (WGS) entry which is preliminary data.</text>
</comment>
<gene>
    <name evidence="5" type="ORF">EFL26_21445</name>
</gene>
<proteinExistence type="predicted"/>
<dbReference type="InterPro" id="IPR036597">
    <property type="entry name" value="Fido-like_dom_sf"/>
</dbReference>
<dbReference type="InterPro" id="IPR040198">
    <property type="entry name" value="Fido_containing"/>
</dbReference>
<dbReference type="InterPro" id="IPR003812">
    <property type="entry name" value="Fido"/>
</dbReference>
<evidence type="ECO:0000313" key="6">
    <source>
        <dbReference type="Proteomes" id="UP000279994"/>
    </source>
</evidence>
<dbReference type="GO" id="GO:0005524">
    <property type="term" value="F:ATP binding"/>
    <property type="evidence" value="ECO:0007669"/>
    <property type="project" value="UniProtKB-KW"/>
</dbReference>
<accession>A0A3N0GGY3</accession>
<dbReference type="RefSeq" id="WP_123224955.1">
    <property type="nucleotide sequence ID" value="NZ_RJSF01000047.1"/>
</dbReference>
<evidence type="ECO:0000259" key="4">
    <source>
        <dbReference type="PROSITE" id="PS51459"/>
    </source>
</evidence>
<keyword evidence="6" id="KW-1185">Reference proteome</keyword>
<dbReference type="Gene3D" id="1.10.3290.10">
    <property type="entry name" value="Fido-like domain"/>
    <property type="match status" value="1"/>
</dbReference>
<evidence type="ECO:0000256" key="3">
    <source>
        <dbReference type="PIRSR" id="PIRSR640198-3"/>
    </source>
</evidence>
<feature type="site" description="Important for autoinhibition of adenylyltransferase activity" evidence="3">
    <location>
        <position position="54"/>
    </location>
</feature>
<dbReference type="SUPFAM" id="SSF140931">
    <property type="entry name" value="Fic-like"/>
    <property type="match status" value="1"/>
</dbReference>
<keyword evidence="2" id="KW-0547">Nucleotide-binding</keyword>
<organism evidence="5 6">
    <name type="scientific">Nocardioides pocheonensis</name>
    <dbReference type="NCBI Taxonomy" id="661485"/>
    <lineage>
        <taxon>Bacteria</taxon>
        <taxon>Bacillati</taxon>
        <taxon>Actinomycetota</taxon>
        <taxon>Actinomycetes</taxon>
        <taxon>Propionibacteriales</taxon>
        <taxon>Nocardioidaceae</taxon>
        <taxon>Nocardioides</taxon>
    </lineage>
</organism>
<dbReference type="PROSITE" id="PS51459">
    <property type="entry name" value="FIDO"/>
    <property type="match status" value="1"/>
</dbReference>
<dbReference type="AlphaFoldDB" id="A0A3N0GGY3"/>
<dbReference type="PANTHER" id="PTHR13504">
    <property type="entry name" value="FIDO DOMAIN-CONTAINING PROTEIN DDB_G0283145"/>
    <property type="match status" value="1"/>
</dbReference>
<dbReference type="Pfam" id="PF02661">
    <property type="entry name" value="Fic"/>
    <property type="match status" value="1"/>
</dbReference>